<dbReference type="Gene3D" id="3.40.50.300">
    <property type="entry name" value="P-loop containing nucleotide triphosphate hydrolases"/>
    <property type="match status" value="1"/>
</dbReference>
<reference evidence="2" key="1">
    <citation type="journal article" date="2023" name="Mol. Phylogenet. Evol.">
        <title>Genome-scale phylogeny and comparative genomics of the fungal order Sordariales.</title>
        <authorList>
            <person name="Hensen N."/>
            <person name="Bonometti L."/>
            <person name="Westerberg I."/>
            <person name="Brannstrom I.O."/>
            <person name="Guillou S."/>
            <person name="Cros-Aarteil S."/>
            <person name="Calhoun S."/>
            <person name="Haridas S."/>
            <person name="Kuo A."/>
            <person name="Mondo S."/>
            <person name="Pangilinan J."/>
            <person name="Riley R."/>
            <person name="LaButti K."/>
            <person name="Andreopoulos B."/>
            <person name="Lipzen A."/>
            <person name="Chen C."/>
            <person name="Yan M."/>
            <person name="Daum C."/>
            <person name="Ng V."/>
            <person name="Clum A."/>
            <person name="Steindorff A."/>
            <person name="Ohm R.A."/>
            <person name="Martin F."/>
            <person name="Silar P."/>
            <person name="Natvig D.O."/>
            <person name="Lalanne C."/>
            <person name="Gautier V."/>
            <person name="Ament-Velasquez S.L."/>
            <person name="Kruys A."/>
            <person name="Hutchinson M.I."/>
            <person name="Powell A.J."/>
            <person name="Barry K."/>
            <person name="Miller A.N."/>
            <person name="Grigoriev I.V."/>
            <person name="Debuchy R."/>
            <person name="Gladieux P."/>
            <person name="Hiltunen Thoren M."/>
            <person name="Johannesson H."/>
        </authorList>
    </citation>
    <scope>NUCLEOTIDE SEQUENCE</scope>
    <source>
        <strain evidence="2">CBS 538.74</strain>
    </source>
</reference>
<dbReference type="AlphaFoldDB" id="A0AAN6ZYF7"/>
<reference evidence="2" key="2">
    <citation type="submission" date="2023-05" db="EMBL/GenBank/DDBJ databases">
        <authorList>
            <consortium name="Lawrence Berkeley National Laboratory"/>
            <person name="Steindorff A."/>
            <person name="Hensen N."/>
            <person name="Bonometti L."/>
            <person name="Westerberg I."/>
            <person name="Brannstrom I.O."/>
            <person name="Guillou S."/>
            <person name="Cros-Aarteil S."/>
            <person name="Calhoun S."/>
            <person name="Haridas S."/>
            <person name="Kuo A."/>
            <person name="Mondo S."/>
            <person name="Pangilinan J."/>
            <person name="Riley R."/>
            <person name="Labutti K."/>
            <person name="Andreopoulos B."/>
            <person name="Lipzen A."/>
            <person name="Chen C."/>
            <person name="Yanf M."/>
            <person name="Daum C."/>
            <person name="Ng V."/>
            <person name="Clum A."/>
            <person name="Ohm R."/>
            <person name="Martin F."/>
            <person name="Silar P."/>
            <person name="Natvig D."/>
            <person name="Lalanne C."/>
            <person name="Gautier V."/>
            <person name="Ament-Velasquez S.L."/>
            <person name="Kruys A."/>
            <person name="Hutchinson M.I."/>
            <person name="Powell A.J."/>
            <person name="Barry K."/>
            <person name="Miller A.N."/>
            <person name="Grigoriev I.V."/>
            <person name="Debuchy R."/>
            <person name="Gladieux P."/>
            <person name="Thoren M.H."/>
            <person name="Johannesson H."/>
        </authorList>
    </citation>
    <scope>NUCLEOTIDE SEQUENCE</scope>
    <source>
        <strain evidence="2">CBS 538.74</strain>
    </source>
</reference>
<accession>A0AAN6ZYF7</accession>
<evidence type="ECO:0000259" key="1">
    <source>
        <dbReference type="Pfam" id="PF00350"/>
    </source>
</evidence>
<sequence>MQLPADTEPPVKSEAVTLGLGAAGDPFAWGACSDQDLHTRVFVKQQAVDDALRHASKIYRELRAPVDDETSSEERCGRELVEWMEEIDKLHETSQAFEILIGVAGRTGAGKSTILNMLLEVPELLPSSNSEAATSCACRVSWNDDDAPEHQFRAEVVFRSPEDVAQELQHIFAMVQQREQLNEEADDDDNPFERMEEEAETQCAIAEGFKKIGAIWGLDQEDVESMTPKDLLVSNPEVFQLLGTTKTIYSQDAEKFAEVVKPYMDSSENLQGFRAWPLITEVRLFVKAPFLKHGVVLVDLPGLSDAVESRAEVANKFSKKLEITAIVAPARRAIDEKTGVQLMSDYQTLRMQLDGKYHKKSFCVVVSQIDEIDCDVFIKGDATAKQDQDLQRDTREIKVLTERSAMLGTKLKADAMALAKIEEKVAKVSTKLVALKPTGRGSKTITKDKSFQDRAAKIKDEQKAIKKERTKQKKTVERSTNIKAGTDRDLETLRAQQKWACISMRNKHIIRAIQRDFAARQKALSREMRQKNEYDGSVDVIPVSATAFRDHLKGREPMGFPTRRHTGIPRLRQWLADSTLERREAHLDALLNALRRLFLSIQQWSLTNGGGQSVQFSRDTIQELLSRTHAKFLTMLETELRRGSDAVKTLDPFKEIEQGRALCKREYCKAATRLAVKTPEDHTSAVLMHWTTFNAILKRNGGPHYCRGREKREYNFPEAMTASILKHFLKVWHKTFRVEIPSAEVPIMNGIETIWHQYLEELRDQIQATAPDILPHFEDSMHTIRGIMSEMRDRVHVALKCLSECSSDIHPQFLDSLRSQLTPIFEAALDLKGTGHFQHRRRHLYDRVKAGNDAMFNAGYKRMARQYAQNLGRLPHAFAETAAFAGAKVAAQLTLMLDRLEGASGGDWAVVDMQPSLQQRLQTAVVEWQMDWRLPKRGEESGGFGGVEEEEVGIPRGFVEEGGEQLVVVKTEAKAGESDGEEGPMAEG</sequence>
<proteinExistence type="predicted"/>
<dbReference type="Pfam" id="PF00350">
    <property type="entry name" value="Dynamin_N"/>
    <property type="match status" value="1"/>
</dbReference>
<organism evidence="2 3">
    <name type="scientific">Chaetomidium leptoderma</name>
    <dbReference type="NCBI Taxonomy" id="669021"/>
    <lineage>
        <taxon>Eukaryota</taxon>
        <taxon>Fungi</taxon>
        <taxon>Dikarya</taxon>
        <taxon>Ascomycota</taxon>
        <taxon>Pezizomycotina</taxon>
        <taxon>Sordariomycetes</taxon>
        <taxon>Sordariomycetidae</taxon>
        <taxon>Sordariales</taxon>
        <taxon>Chaetomiaceae</taxon>
        <taxon>Chaetomidium</taxon>
    </lineage>
</organism>
<dbReference type="Proteomes" id="UP001302745">
    <property type="component" value="Unassembled WGS sequence"/>
</dbReference>
<dbReference type="EMBL" id="MU856903">
    <property type="protein sequence ID" value="KAK4154764.1"/>
    <property type="molecule type" value="Genomic_DNA"/>
</dbReference>
<name>A0AAN6ZYF7_9PEZI</name>
<feature type="domain" description="Dynamin N-terminal" evidence="1">
    <location>
        <begin position="101"/>
        <end position="343"/>
    </location>
</feature>
<dbReference type="SUPFAM" id="SSF52540">
    <property type="entry name" value="P-loop containing nucleoside triphosphate hydrolases"/>
    <property type="match status" value="1"/>
</dbReference>
<dbReference type="InterPro" id="IPR045063">
    <property type="entry name" value="Dynamin_N"/>
</dbReference>
<evidence type="ECO:0000313" key="3">
    <source>
        <dbReference type="Proteomes" id="UP001302745"/>
    </source>
</evidence>
<comment type="caution">
    <text evidence="2">The sequence shown here is derived from an EMBL/GenBank/DDBJ whole genome shotgun (WGS) entry which is preliminary data.</text>
</comment>
<protein>
    <recommendedName>
        <fullName evidence="1">Dynamin N-terminal domain-containing protein</fullName>
    </recommendedName>
</protein>
<keyword evidence="3" id="KW-1185">Reference proteome</keyword>
<gene>
    <name evidence="2" type="ORF">C8A00DRAFT_32432</name>
</gene>
<evidence type="ECO:0000313" key="2">
    <source>
        <dbReference type="EMBL" id="KAK4154764.1"/>
    </source>
</evidence>
<dbReference type="PANTHER" id="PTHR36681">
    <property type="entry name" value="NUCLEAR GTPASE, GERMINAL CENTER-ASSOCIATED, TANDEM DUPLICATE 3"/>
    <property type="match status" value="1"/>
</dbReference>
<dbReference type="PANTHER" id="PTHR36681:SF3">
    <property type="entry name" value="NUCLEAR GTPASE, GERMINAL CENTER-ASSOCIATED, TANDEM DUPLICATE 3"/>
    <property type="match status" value="1"/>
</dbReference>
<dbReference type="InterPro" id="IPR027417">
    <property type="entry name" value="P-loop_NTPase"/>
</dbReference>